<evidence type="ECO:0000313" key="12">
    <source>
        <dbReference type="Proteomes" id="UP000611629"/>
    </source>
</evidence>
<keyword evidence="12" id="KW-1185">Reference proteome</keyword>
<accession>A0A974GUX8</accession>
<dbReference type="PANTHER" id="PTHR35011">
    <property type="entry name" value="2,3-DIKETO-L-GULONATE TRAP TRANSPORTER SMALL PERMEASE PROTEIN YIAM"/>
    <property type="match status" value="1"/>
</dbReference>
<dbReference type="Proteomes" id="UP000611629">
    <property type="component" value="Unassembled WGS sequence"/>
</dbReference>
<dbReference type="InterPro" id="IPR055348">
    <property type="entry name" value="DctQ"/>
</dbReference>
<keyword evidence="4" id="KW-0997">Cell inner membrane</keyword>
<dbReference type="GO" id="GO:0005886">
    <property type="term" value="C:plasma membrane"/>
    <property type="evidence" value="ECO:0007669"/>
    <property type="project" value="UniProtKB-SubCell"/>
</dbReference>
<evidence type="ECO:0000256" key="9">
    <source>
        <dbReference type="SAM" id="Phobius"/>
    </source>
</evidence>
<proteinExistence type="inferred from homology"/>
<feature type="transmembrane region" description="Helical" evidence="9">
    <location>
        <begin position="128"/>
        <end position="151"/>
    </location>
</feature>
<organism evidence="11 12">
    <name type="scientific">Sedimentibacter hydroxybenzoicus DSM 7310</name>
    <dbReference type="NCBI Taxonomy" id="1123245"/>
    <lineage>
        <taxon>Bacteria</taxon>
        <taxon>Bacillati</taxon>
        <taxon>Bacillota</taxon>
        <taxon>Tissierellia</taxon>
        <taxon>Sedimentibacter</taxon>
    </lineage>
</organism>
<evidence type="ECO:0000259" key="10">
    <source>
        <dbReference type="Pfam" id="PF04290"/>
    </source>
</evidence>
<dbReference type="Pfam" id="PF04290">
    <property type="entry name" value="DctQ"/>
    <property type="match status" value="1"/>
</dbReference>
<dbReference type="PANTHER" id="PTHR35011:SF2">
    <property type="entry name" value="2,3-DIKETO-L-GULONATE TRAP TRANSPORTER SMALL PERMEASE PROTEIN YIAM"/>
    <property type="match status" value="1"/>
</dbReference>
<evidence type="ECO:0000256" key="6">
    <source>
        <dbReference type="ARBA" id="ARBA00022989"/>
    </source>
</evidence>
<evidence type="ECO:0000256" key="4">
    <source>
        <dbReference type="ARBA" id="ARBA00022519"/>
    </source>
</evidence>
<keyword evidence="7 9" id="KW-0472">Membrane</keyword>
<evidence type="ECO:0000313" key="11">
    <source>
        <dbReference type="EMBL" id="NYB72772.1"/>
    </source>
</evidence>
<comment type="subcellular location">
    <subcellularLocation>
        <location evidence="1">Cell inner membrane</location>
        <topology evidence="1">Multi-pass membrane protein</topology>
    </subcellularLocation>
</comment>
<keyword evidence="2" id="KW-0813">Transport</keyword>
<feature type="domain" description="Tripartite ATP-independent periplasmic transporters DctQ component" evidence="10">
    <location>
        <begin position="26"/>
        <end position="155"/>
    </location>
</feature>
<protein>
    <submittedName>
        <fullName evidence="11">TRAP transporter small permease</fullName>
    </submittedName>
</protein>
<dbReference type="InterPro" id="IPR007387">
    <property type="entry name" value="TRAP_DctQ"/>
</dbReference>
<feature type="transmembrane region" description="Helical" evidence="9">
    <location>
        <begin position="20"/>
        <end position="38"/>
    </location>
</feature>
<evidence type="ECO:0000256" key="5">
    <source>
        <dbReference type="ARBA" id="ARBA00022692"/>
    </source>
</evidence>
<evidence type="ECO:0000256" key="8">
    <source>
        <dbReference type="ARBA" id="ARBA00038436"/>
    </source>
</evidence>
<reference evidence="11" key="1">
    <citation type="submission" date="2020-07" db="EMBL/GenBank/DDBJ databases">
        <title>Genomic analysis of a strain of Sedimentibacter Hydroxybenzoicus DSM7310.</title>
        <authorList>
            <person name="Ma S."/>
        </authorList>
    </citation>
    <scope>NUCLEOTIDE SEQUENCE</scope>
    <source>
        <strain evidence="11">DSM 7310</strain>
    </source>
</reference>
<evidence type="ECO:0000256" key="7">
    <source>
        <dbReference type="ARBA" id="ARBA00023136"/>
    </source>
</evidence>
<dbReference type="AlphaFoldDB" id="A0A974GUX8"/>
<feature type="transmembrane region" description="Helical" evidence="9">
    <location>
        <begin position="88"/>
        <end position="108"/>
    </location>
</feature>
<name>A0A974GUX8_SEDHY</name>
<gene>
    <name evidence="11" type="ORF">HZF24_01305</name>
</gene>
<dbReference type="GO" id="GO:0022857">
    <property type="term" value="F:transmembrane transporter activity"/>
    <property type="evidence" value="ECO:0007669"/>
    <property type="project" value="TreeGrafter"/>
</dbReference>
<comment type="similarity">
    <text evidence="8">Belongs to the TRAP transporter small permease family.</text>
</comment>
<keyword evidence="3" id="KW-1003">Cell membrane</keyword>
<keyword evidence="6 9" id="KW-1133">Transmembrane helix</keyword>
<dbReference type="EMBL" id="JACBNQ010000001">
    <property type="protein sequence ID" value="NYB72772.1"/>
    <property type="molecule type" value="Genomic_DNA"/>
</dbReference>
<dbReference type="GO" id="GO:0015740">
    <property type="term" value="P:C4-dicarboxylate transport"/>
    <property type="evidence" value="ECO:0007669"/>
    <property type="project" value="TreeGrafter"/>
</dbReference>
<evidence type="ECO:0000256" key="3">
    <source>
        <dbReference type="ARBA" id="ARBA00022475"/>
    </source>
</evidence>
<evidence type="ECO:0000256" key="2">
    <source>
        <dbReference type="ARBA" id="ARBA00022448"/>
    </source>
</evidence>
<comment type="caution">
    <text evidence="11">The sequence shown here is derived from an EMBL/GenBank/DDBJ whole genome shotgun (WGS) entry which is preliminary data.</text>
</comment>
<sequence length="161" mass="17964">MVKDKEKKSTIIKIFQGSMILFLSAMVVLVFINAIMRYVFKATIPVSEEYARFFFMWTVFFGVIAAFQDKAHVSVTILTDNLKGKAKIAVYVLAQLIVLITMILLIIGGVKYTLSASTYKSVATGINFGIIVSGFLIMIIGSTIVIMQDFVKNLKDMRKGE</sequence>
<dbReference type="RefSeq" id="WP_179236449.1">
    <property type="nucleotide sequence ID" value="NZ_JACBNQ010000001.1"/>
</dbReference>
<feature type="transmembrane region" description="Helical" evidence="9">
    <location>
        <begin position="50"/>
        <end position="67"/>
    </location>
</feature>
<evidence type="ECO:0000256" key="1">
    <source>
        <dbReference type="ARBA" id="ARBA00004429"/>
    </source>
</evidence>
<keyword evidence="5 9" id="KW-0812">Transmembrane</keyword>